<dbReference type="GO" id="GO:0005198">
    <property type="term" value="F:structural molecule activity"/>
    <property type="evidence" value="ECO:0007669"/>
    <property type="project" value="InterPro"/>
</dbReference>
<protein>
    <submittedName>
        <fullName evidence="2">Phage portal protein, lambda family</fullName>
    </submittedName>
</protein>
<dbReference type="Proteomes" id="UP000193900">
    <property type="component" value="Unassembled WGS sequence"/>
</dbReference>
<organism evidence="2 3">
    <name type="scientific">Roseisalinus antarcticus</name>
    <dbReference type="NCBI Taxonomy" id="254357"/>
    <lineage>
        <taxon>Bacteria</taxon>
        <taxon>Pseudomonadati</taxon>
        <taxon>Pseudomonadota</taxon>
        <taxon>Alphaproteobacteria</taxon>
        <taxon>Rhodobacterales</taxon>
        <taxon>Roseobacteraceae</taxon>
        <taxon>Roseisalinus</taxon>
    </lineage>
</organism>
<gene>
    <name evidence="2" type="ORF">ROA7023_03679</name>
</gene>
<sequence length="523" mass="56672">MALSWVDRAIATVAPRAATRRVLARQAFDTLSRGYDGAAKGRRTDGWRAPGTSADTEVGIAGALLRDRMRDLVRNNPHAAKAVAVLVNNIVGAGIMPRAASGNDKLDRKVDALFARWSDAADADGQLDFYGLQTLICREMVEAGEVLVRRRLRRAADGLPVPLQLQVLEADFLDATKSGANGAGRLVQGIEFDPVGKRRAYWLHAEHPGDAYGAMQNGLQSRPVPATEIAHIYEKQRTQARGVPWGAPVIRSLRDLDDYEVAELVRKKTEACVTAIVFGDDEAQQGIAPSVVDADGNRVEQFEPGLIAYARGGKDIRFNQPSATGGYGEYKRASLHTISAGFRVPYELLTGDLSQVNYSSIRAGLVEFRRQIDAVQWQLFIPMFCAPVWRWFTEAAWAAGQIPTPDVPVEWSPPKFEAVDPQKDAMANLLSIRSGTMTLAEVIAKQGRNPDAVLAEIAATNAKLDALGLVLDSDPRRVTKTGSAQTSDQANDLVDDDPANDPASDPADVSETGVAQPDPDQQD</sequence>
<feature type="compositionally biased region" description="Polar residues" evidence="1">
    <location>
        <begin position="480"/>
        <end position="490"/>
    </location>
</feature>
<dbReference type="InterPro" id="IPR006429">
    <property type="entry name" value="Phage_lambda_portal"/>
</dbReference>
<accession>A0A1Y5TUX2</accession>
<dbReference type="OrthoDB" id="9770450at2"/>
<dbReference type="NCBIfam" id="TIGR01539">
    <property type="entry name" value="portal_lambda"/>
    <property type="match status" value="1"/>
</dbReference>
<keyword evidence="3" id="KW-1185">Reference proteome</keyword>
<dbReference type="EMBL" id="FWFZ01000027">
    <property type="protein sequence ID" value="SLN73152.1"/>
    <property type="molecule type" value="Genomic_DNA"/>
</dbReference>
<evidence type="ECO:0000256" key="1">
    <source>
        <dbReference type="SAM" id="MobiDB-lite"/>
    </source>
</evidence>
<dbReference type="GO" id="GO:0019068">
    <property type="term" value="P:virion assembly"/>
    <property type="evidence" value="ECO:0007669"/>
    <property type="project" value="InterPro"/>
</dbReference>
<feature type="region of interest" description="Disordered" evidence="1">
    <location>
        <begin position="477"/>
        <end position="523"/>
    </location>
</feature>
<proteinExistence type="predicted"/>
<dbReference type="Pfam" id="PF05136">
    <property type="entry name" value="Phage_portal_2"/>
    <property type="match status" value="1"/>
</dbReference>
<evidence type="ECO:0000313" key="3">
    <source>
        <dbReference type="Proteomes" id="UP000193900"/>
    </source>
</evidence>
<reference evidence="2 3" key="1">
    <citation type="submission" date="2017-03" db="EMBL/GenBank/DDBJ databases">
        <authorList>
            <person name="Afonso C.L."/>
            <person name="Miller P.J."/>
            <person name="Scott M.A."/>
            <person name="Spackman E."/>
            <person name="Goraichik I."/>
            <person name="Dimitrov K.M."/>
            <person name="Suarez D.L."/>
            <person name="Swayne D.E."/>
        </authorList>
    </citation>
    <scope>NUCLEOTIDE SEQUENCE [LARGE SCALE GENOMIC DNA]</scope>
    <source>
        <strain evidence="2 3">CECT 7023</strain>
    </source>
</reference>
<name>A0A1Y5TUX2_9RHOB</name>
<dbReference type="AlphaFoldDB" id="A0A1Y5TUX2"/>
<dbReference type="RefSeq" id="WP_085880449.1">
    <property type="nucleotide sequence ID" value="NZ_FWFZ01000027.1"/>
</dbReference>
<evidence type="ECO:0000313" key="2">
    <source>
        <dbReference type="EMBL" id="SLN73152.1"/>
    </source>
</evidence>